<gene>
    <name evidence="1" type="ORF">BS637_01135</name>
    <name evidence="2" type="ORF">BS638_10465</name>
</gene>
<sequence length="116" mass="13168">MYAVVLILNDIKRLHDINEIFYEENCGATNINSRGLGKILLENNLDVTVFAGIRKLIEGDVPYNKTIISVIDSEEKKNNVIRKIRKTLDIDNKPGVGFMFVLPVIECFGAKTNHYE</sequence>
<evidence type="ECO:0000313" key="3">
    <source>
        <dbReference type="Proteomes" id="UP000190206"/>
    </source>
</evidence>
<protein>
    <submittedName>
        <fullName evidence="2">Uncharacterized protein</fullName>
    </submittedName>
</protein>
<keyword evidence="3" id="KW-1185">Reference proteome</keyword>
<dbReference type="AlphaFoldDB" id="A0A1S9I2I0"/>
<comment type="caution">
    <text evidence="2">The sequence shown here is derived from an EMBL/GenBank/DDBJ whole genome shotgun (WGS) entry which is preliminary data.</text>
</comment>
<dbReference type="STRING" id="1962263.BS637_01135"/>
<name>A0A1S9I2I0_9CLOT</name>
<accession>A0A1S9I2I0</accession>
<dbReference type="EMBL" id="MRAE01000028">
    <property type="protein sequence ID" value="OOO64534.1"/>
    <property type="molecule type" value="Genomic_DNA"/>
</dbReference>
<evidence type="ECO:0000313" key="2">
    <source>
        <dbReference type="EMBL" id="OOO64534.1"/>
    </source>
</evidence>
<dbReference type="Proteomes" id="UP000190256">
    <property type="component" value="Unassembled WGS sequence"/>
</dbReference>
<organism evidence="2 4">
    <name type="scientific">Clostridium tepidum</name>
    <dbReference type="NCBI Taxonomy" id="1962263"/>
    <lineage>
        <taxon>Bacteria</taxon>
        <taxon>Bacillati</taxon>
        <taxon>Bacillota</taxon>
        <taxon>Clostridia</taxon>
        <taxon>Eubacteriales</taxon>
        <taxon>Clostridiaceae</taxon>
        <taxon>Clostridium</taxon>
    </lineage>
</organism>
<dbReference type="EMBL" id="MRAD01000001">
    <property type="protein sequence ID" value="OOO63661.1"/>
    <property type="molecule type" value="Genomic_DNA"/>
</dbReference>
<reference evidence="2 4" key="2">
    <citation type="submission" date="2016-12" db="EMBL/GenBank/DDBJ databases">
        <title>Clostridium tepidum sp. nov., a close relative of Clostridium sporogenes and Clostridium botulinum Group I.</title>
        <authorList>
            <person name="Dobritsa A.P."/>
            <person name="Kutumbaka K.K."/>
            <person name="Werner K."/>
            <person name="Wiedmann M."/>
            <person name="Asmus A."/>
            <person name="Samadpour M."/>
        </authorList>
    </citation>
    <scope>NUCLEOTIDE SEQUENCE [LARGE SCALE GENOMIC DNA]</scope>
    <source>
        <strain evidence="2 4">IEH 97212</strain>
    </source>
</reference>
<proteinExistence type="predicted"/>
<dbReference type="SUPFAM" id="SSF54913">
    <property type="entry name" value="GlnB-like"/>
    <property type="match status" value="1"/>
</dbReference>
<dbReference type="OrthoDB" id="9810781at2"/>
<dbReference type="InterPro" id="IPR011322">
    <property type="entry name" value="N-reg_PII-like_a/b"/>
</dbReference>
<dbReference type="RefSeq" id="WP_078022650.1">
    <property type="nucleotide sequence ID" value="NZ_JADPGM010000003.1"/>
</dbReference>
<evidence type="ECO:0000313" key="4">
    <source>
        <dbReference type="Proteomes" id="UP000190256"/>
    </source>
</evidence>
<evidence type="ECO:0000313" key="1">
    <source>
        <dbReference type="EMBL" id="OOO63661.1"/>
    </source>
</evidence>
<reference evidence="1 3" key="1">
    <citation type="submission" date="2016-12" db="EMBL/GenBank/DDBJ databases">
        <title>Clostridium tepidum sp. nov., a close relative of Clostridium sporogenes and Clostridium botulinum Group I.</title>
        <authorList>
            <person name="Dobritsa A.P."/>
            <person name="Kutumbaka K."/>
            <person name="Werner K."/>
            <person name="Samadpour M."/>
        </authorList>
    </citation>
    <scope>NUCLEOTIDE SEQUENCE [LARGE SCALE GENOMIC DNA]</scope>
    <source>
        <strain evidence="1 3">PE</strain>
    </source>
</reference>
<dbReference type="Proteomes" id="UP000190206">
    <property type="component" value="Unassembled WGS sequence"/>
</dbReference>